<protein>
    <submittedName>
        <fullName evidence="1">Uncharacterized protein</fullName>
    </submittedName>
</protein>
<accession>A0A2S8GUN5</accession>
<comment type="caution">
    <text evidence="1">The sequence shown here is derived from an EMBL/GenBank/DDBJ whole genome shotgun (WGS) entry which is preliminary data.</text>
</comment>
<organism evidence="1 2">
    <name type="scientific">Blastopirellula marina</name>
    <dbReference type="NCBI Taxonomy" id="124"/>
    <lineage>
        <taxon>Bacteria</taxon>
        <taxon>Pseudomonadati</taxon>
        <taxon>Planctomycetota</taxon>
        <taxon>Planctomycetia</taxon>
        <taxon>Pirellulales</taxon>
        <taxon>Pirellulaceae</taxon>
        <taxon>Blastopirellula</taxon>
    </lineage>
</organism>
<dbReference type="EMBL" id="PUHZ01000001">
    <property type="protein sequence ID" value="PQO48112.1"/>
    <property type="molecule type" value="Genomic_DNA"/>
</dbReference>
<sequence length="306" mass="35178">MLTIFLMTVTLAATPGIEELERAPVEPVKLSQADLEKAQSYLTRMWETLDSLQTGDVTVTEKEAIAGQDNTYHFREWFSHPQDLVRYDVMRSRRPNRTSFVRTAEERLLVFWSQRDSPTTVVRLPREGPLSYDRTDPVDFRTLGVANGPIYRSRLPLAWIQERVKLNGPKTTGTLSVIDESTEPYIDLIWVGESSQKFKTLLRLDASQGYTPILRVHVRSDGKQYHLKSHSETTWEKKNKTWIPVRVHIENINLTFSHDLKLDWKSVNEKLPPHTFTMEGLELPKGTTITNEKTKGQSFHEGTVGD</sequence>
<dbReference type="AlphaFoldDB" id="A0A2S8GUN5"/>
<evidence type="ECO:0000313" key="2">
    <source>
        <dbReference type="Proteomes" id="UP000237819"/>
    </source>
</evidence>
<proteinExistence type="predicted"/>
<gene>
    <name evidence="1" type="ORF">C5Y93_00065</name>
</gene>
<name>A0A2S8GUN5_9BACT</name>
<reference evidence="1 2" key="1">
    <citation type="submission" date="2018-02" db="EMBL/GenBank/DDBJ databases">
        <title>Comparative genomes isolates from brazilian mangrove.</title>
        <authorList>
            <person name="Araujo J.E."/>
            <person name="Taketani R.G."/>
            <person name="Silva M.C.P."/>
            <person name="Loureco M.V."/>
            <person name="Andreote F.D."/>
        </authorList>
    </citation>
    <scope>NUCLEOTIDE SEQUENCE [LARGE SCALE GENOMIC DNA]</scope>
    <source>
        <strain evidence="1 2">Nap-Phe MGV</strain>
    </source>
</reference>
<evidence type="ECO:0000313" key="1">
    <source>
        <dbReference type="EMBL" id="PQO48112.1"/>
    </source>
</evidence>
<dbReference type="Proteomes" id="UP000237819">
    <property type="component" value="Unassembled WGS sequence"/>
</dbReference>